<feature type="compositionally biased region" description="Acidic residues" evidence="1">
    <location>
        <begin position="528"/>
        <end position="543"/>
    </location>
</feature>
<dbReference type="PROSITE" id="PS50108">
    <property type="entry name" value="CRIB"/>
    <property type="match status" value="1"/>
</dbReference>
<accession>A0A0N4UAC7</accession>
<dbReference type="PROSITE" id="PS51082">
    <property type="entry name" value="WH2"/>
    <property type="match status" value="1"/>
</dbReference>
<reference evidence="4 6" key="2">
    <citation type="submission" date="2018-11" db="EMBL/GenBank/DDBJ databases">
        <authorList>
            <consortium name="Pathogen Informatics"/>
        </authorList>
    </citation>
    <scope>NUCLEOTIDE SEQUENCE [LARGE SCALE GENOMIC DNA]</scope>
</reference>
<feature type="region of interest" description="Disordered" evidence="1">
    <location>
        <begin position="498"/>
        <end position="543"/>
    </location>
</feature>
<feature type="compositionally biased region" description="Basic and acidic residues" evidence="1">
    <location>
        <begin position="193"/>
        <end position="207"/>
    </location>
</feature>
<dbReference type="InterPro" id="IPR003124">
    <property type="entry name" value="WH2_dom"/>
</dbReference>
<dbReference type="GO" id="GO:0003779">
    <property type="term" value="F:actin binding"/>
    <property type="evidence" value="ECO:0007669"/>
    <property type="project" value="InterPro"/>
</dbReference>
<dbReference type="EMBL" id="UYYG01000003">
    <property type="protein sequence ID" value="VDN50484.1"/>
    <property type="molecule type" value="Genomic_DNA"/>
</dbReference>
<evidence type="ECO:0000313" key="7">
    <source>
        <dbReference type="WBParaSite" id="DME_0000409301-mRNA-1"/>
    </source>
</evidence>
<dbReference type="InterPro" id="IPR011993">
    <property type="entry name" value="PH-like_dom_sf"/>
</dbReference>
<gene>
    <name evidence="4" type="ORF">DME_LOCUS457</name>
</gene>
<sequence>MQTLFRQTSSSNPSNTRNNVGSTLLTKEENQKIFSELGEYCSSLVMGIAEILKGDKDICEWKKLWTGAICYVKDHLTEEITLRLIDPGYSKPRAEEKWRLILQPDTNLIKEHSHLITFKLSTNIIYGLNFSVEREANRFFYEAVYFQKGKTKLAFHARRQNVDDGEESNFFNSKKYQQDTWSSQSVKKLMHFDKPRSKLSDERDLPESSKNNSIIGDSPIILSEHSEKKLFPPISCIMDNALNSLKQSVLLLPTKKIFDEKRKKRRKQKEEKATLKISLPTNFIHQAHLSKDDSFNIANDPEINKIVREICEYLNIDMSKADKTEIDMIRRQVTMHGPDKICKSMRRLNNLRKLNNGLHLNEKNSRNNQAINMRPTMEVNFLNNEVDMVRQPPIYSENNLSNKPSQEILHSRESLSILSIMVSSSPSPSLLTISQPQPPVPQSTISPEALSQIDSADQNWLQEPFKSEPLSETYNLNRQTLLQEIRQVDKMLLKKTQISSPQLEPERSNLPKVISKTIDQQRRKVKEDSEESEDNETESEWSE</sequence>
<feature type="domain" description="CRIB" evidence="2">
    <location>
        <begin position="277"/>
        <end position="290"/>
    </location>
</feature>
<evidence type="ECO:0000313" key="6">
    <source>
        <dbReference type="Proteomes" id="UP000274756"/>
    </source>
</evidence>
<evidence type="ECO:0000259" key="3">
    <source>
        <dbReference type="PROSITE" id="PS51082"/>
    </source>
</evidence>
<dbReference type="Gene3D" id="2.30.29.30">
    <property type="entry name" value="Pleckstrin-homology domain (PH domain)/Phosphotyrosine-binding domain (PTB)"/>
    <property type="match status" value="1"/>
</dbReference>
<protein>
    <submittedName>
        <fullName evidence="7">CRIB domain-containing protein</fullName>
    </submittedName>
</protein>
<dbReference type="AlphaFoldDB" id="A0A0N4UAC7"/>
<evidence type="ECO:0000259" key="2">
    <source>
        <dbReference type="PROSITE" id="PS50108"/>
    </source>
</evidence>
<feature type="region of interest" description="Disordered" evidence="1">
    <location>
        <begin position="1"/>
        <end position="22"/>
    </location>
</feature>
<dbReference type="Proteomes" id="UP000038040">
    <property type="component" value="Unplaced"/>
</dbReference>
<dbReference type="Proteomes" id="UP000274756">
    <property type="component" value="Unassembled WGS sequence"/>
</dbReference>
<evidence type="ECO:0000256" key="1">
    <source>
        <dbReference type="SAM" id="MobiDB-lite"/>
    </source>
</evidence>
<organism evidence="5 7">
    <name type="scientific">Dracunculus medinensis</name>
    <name type="common">Guinea worm</name>
    <dbReference type="NCBI Taxonomy" id="318479"/>
    <lineage>
        <taxon>Eukaryota</taxon>
        <taxon>Metazoa</taxon>
        <taxon>Ecdysozoa</taxon>
        <taxon>Nematoda</taxon>
        <taxon>Chromadorea</taxon>
        <taxon>Rhabditida</taxon>
        <taxon>Spirurina</taxon>
        <taxon>Dracunculoidea</taxon>
        <taxon>Dracunculidae</taxon>
        <taxon>Dracunculus</taxon>
    </lineage>
</organism>
<name>A0A0N4UAC7_DRAME</name>
<feature type="compositionally biased region" description="Low complexity" evidence="1">
    <location>
        <begin position="8"/>
        <end position="19"/>
    </location>
</feature>
<dbReference type="InterPro" id="IPR000095">
    <property type="entry name" value="CRIB_dom"/>
</dbReference>
<dbReference type="OrthoDB" id="5847350at2759"/>
<proteinExistence type="predicted"/>
<reference evidence="7" key="1">
    <citation type="submission" date="2017-02" db="UniProtKB">
        <authorList>
            <consortium name="WormBaseParasite"/>
        </authorList>
    </citation>
    <scope>IDENTIFICATION</scope>
</reference>
<keyword evidence="6" id="KW-1185">Reference proteome</keyword>
<evidence type="ECO:0000313" key="4">
    <source>
        <dbReference type="EMBL" id="VDN50484.1"/>
    </source>
</evidence>
<feature type="region of interest" description="Disordered" evidence="1">
    <location>
        <begin position="193"/>
        <end position="212"/>
    </location>
</feature>
<dbReference type="SUPFAM" id="SSF50729">
    <property type="entry name" value="PH domain-like"/>
    <property type="match status" value="1"/>
</dbReference>
<dbReference type="WBParaSite" id="DME_0000409301-mRNA-1">
    <property type="protein sequence ID" value="DME_0000409301-mRNA-1"/>
    <property type="gene ID" value="DME_0000409301"/>
</dbReference>
<dbReference type="STRING" id="318479.A0A0N4UAC7"/>
<evidence type="ECO:0000313" key="5">
    <source>
        <dbReference type="Proteomes" id="UP000038040"/>
    </source>
</evidence>
<feature type="domain" description="WH2" evidence="3">
    <location>
        <begin position="477"/>
        <end position="496"/>
    </location>
</feature>